<comment type="caution">
    <text evidence="1">The sequence shown here is derived from an EMBL/GenBank/DDBJ whole genome shotgun (WGS) entry which is preliminary data.</text>
</comment>
<dbReference type="GO" id="GO:0097367">
    <property type="term" value="F:carbohydrate derivative binding"/>
    <property type="evidence" value="ECO:0007669"/>
    <property type="project" value="InterPro"/>
</dbReference>
<evidence type="ECO:0008006" key="3">
    <source>
        <dbReference type="Google" id="ProtNLM"/>
    </source>
</evidence>
<dbReference type="RefSeq" id="WP_006781670.1">
    <property type="nucleotide sequence ID" value="NZ_JH379028.1"/>
</dbReference>
<proteinExistence type="predicted"/>
<dbReference type="PATRIC" id="fig|742737.3.peg.3658"/>
<dbReference type="SUPFAM" id="SSF53697">
    <property type="entry name" value="SIS domain"/>
    <property type="match status" value="1"/>
</dbReference>
<dbReference type="HOGENOM" id="CLU_060283_0_0_9"/>
<reference evidence="1 2" key="1">
    <citation type="submission" date="2011-08" db="EMBL/GenBank/DDBJ databases">
        <title>The Genome Sequence of Clostridium hathewayi WAL-18680.</title>
        <authorList>
            <consortium name="The Broad Institute Genome Sequencing Platform"/>
            <person name="Earl A."/>
            <person name="Ward D."/>
            <person name="Feldgarden M."/>
            <person name="Gevers D."/>
            <person name="Finegold S.M."/>
            <person name="Summanen P.H."/>
            <person name="Molitoris D.R."/>
            <person name="Song M."/>
            <person name="Daigneault M."/>
            <person name="Allen-Vercoe E."/>
            <person name="Young S.K."/>
            <person name="Zeng Q."/>
            <person name="Gargeya S."/>
            <person name="Fitzgerald M."/>
            <person name="Haas B."/>
            <person name="Abouelleil A."/>
            <person name="Alvarado L."/>
            <person name="Arachchi H.M."/>
            <person name="Berlin A."/>
            <person name="Brown A."/>
            <person name="Chapman S.B."/>
            <person name="Chen Z."/>
            <person name="Dunbar C."/>
            <person name="Freedman E."/>
            <person name="Gearin G."/>
            <person name="Gellesch M."/>
            <person name="Goldberg J."/>
            <person name="Griggs A."/>
            <person name="Gujja S."/>
            <person name="Heiman D."/>
            <person name="Howarth C."/>
            <person name="Larson L."/>
            <person name="Lui A."/>
            <person name="MacDonald P.J.P."/>
            <person name="Montmayeur A."/>
            <person name="Murphy C."/>
            <person name="Neiman D."/>
            <person name="Pearson M."/>
            <person name="Priest M."/>
            <person name="Roberts A."/>
            <person name="Saif S."/>
            <person name="Shea T."/>
            <person name="Shenoy N."/>
            <person name="Sisk P."/>
            <person name="Stolte C."/>
            <person name="Sykes S."/>
            <person name="Wortman J."/>
            <person name="Nusbaum C."/>
            <person name="Birren B."/>
        </authorList>
    </citation>
    <scope>NUCLEOTIDE SEQUENCE [LARGE SCALE GENOMIC DNA]</scope>
    <source>
        <strain evidence="1 2">WAL-18680</strain>
    </source>
</reference>
<accession>G5IJK1</accession>
<evidence type="ECO:0000313" key="2">
    <source>
        <dbReference type="Proteomes" id="UP000005384"/>
    </source>
</evidence>
<sequence>MLLTNNRESLSAKEAKRVFFLNTPKMPEDFPGLRSYFAGIVGLAALACRMGRVRGILPPGAELEFQKAIRGYVHSYREVMESIDEQMFELAKTWKDFERFDFIGDGPELYSALFCLEKFVEVTGVTANHDDSEDWCHIDYHVKNPETVGTVLFADKHAPGYGRERETARAACGIGRPLLVVTNGEREDFPEEAHVCVIPDTPEGYRWLMPLMDYAPVSLLAGYCSTLAGRKFFNEFDTTLHEYNGGGRFMNPDIMTMKSSQIEIHL</sequence>
<protein>
    <recommendedName>
        <fullName evidence="3">SIS domain-containing protein</fullName>
    </recommendedName>
</protein>
<organism evidence="1 2">
    <name type="scientific">Hungatella hathewayi WAL-18680</name>
    <dbReference type="NCBI Taxonomy" id="742737"/>
    <lineage>
        <taxon>Bacteria</taxon>
        <taxon>Bacillati</taxon>
        <taxon>Bacillota</taxon>
        <taxon>Clostridia</taxon>
        <taxon>Lachnospirales</taxon>
        <taxon>Lachnospiraceae</taxon>
        <taxon>Hungatella</taxon>
    </lineage>
</organism>
<dbReference type="InterPro" id="IPR046348">
    <property type="entry name" value="SIS_dom_sf"/>
</dbReference>
<dbReference type="EMBL" id="ADLN01000104">
    <property type="protein sequence ID" value="EHI58221.1"/>
    <property type="molecule type" value="Genomic_DNA"/>
</dbReference>
<dbReference type="GO" id="GO:1901135">
    <property type="term" value="P:carbohydrate derivative metabolic process"/>
    <property type="evidence" value="ECO:0007669"/>
    <property type="project" value="InterPro"/>
</dbReference>
<dbReference type="Gene3D" id="3.40.50.10490">
    <property type="entry name" value="Glucose-6-phosphate isomerase like protein, domain 1"/>
    <property type="match status" value="2"/>
</dbReference>
<evidence type="ECO:0000313" key="1">
    <source>
        <dbReference type="EMBL" id="EHI58221.1"/>
    </source>
</evidence>
<dbReference type="AlphaFoldDB" id="G5IJK1"/>
<keyword evidence="2" id="KW-1185">Reference proteome</keyword>
<name>G5IJK1_9FIRM</name>
<dbReference type="Proteomes" id="UP000005384">
    <property type="component" value="Unassembled WGS sequence"/>
</dbReference>
<gene>
    <name evidence="1" type="ORF">HMPREF9473_03679</name>
</gene>